<evidence type="ECO:0000259" key="4">
    <source>
        <dbReference type="Pfam" id="PF07687"/>
    </source>
</evidence>
<dbReference type="Gene3D" id="3.30.70.360">
    <property type="match status" value="1"/>
</dbReference>
<dbReference type="InterPro" id="IPR051458">
    <property type="entry name" value="Cyt/Met_Dipeptidase"/>
</dbReference>
<dbReference type="AlphaFoldDB" id="A0A7W8E7Q7"/>
<dbReference type="SUPFAM" id="SSF55031">
    <property type="entry name" value="Bacterial exopeptidase dimerisation domain"/>
    <property type="match status" value="1"/>
</dbReference>
<dbReference type="NCBIfam" id="NF006579">
    <property type="entry name" value="PRK09104.1"/>
    <property type="match status" value="1"/>
</dbReference>
<dbReference type="GO" id="GO:0046872">
    <property type="term" value="F:metal ion binding"/>
    <property type="evidence" value="ECO:0007669"/>
    <property type="project" value="UniProtKB-KW"/>
</dbReference>
<evidence type="ECO:0000313" key="5">
    <source>
        <dbReference type="EMBL" id="MBB5061982.1"/>
    </source>
</evidence>
<dbReference type="Proteomes" id="UP000584867">
    <property type="component" value="Unassembled WGS sequence"/>
</dbReference>
<dbReference type="Pfam" id="PF07687">
    <property type="entry name" value="M20_dimer"/>
    <property type="match status" value="1"/>
</dbReference>
<dbReference type="NCBIfam" id="NF005914">
    <property type="entry name" value="PRK07907.1"/>
    <property type="match status" value="1"/>
</dbReference>
<dbReference type="EMBL" id="JACHIO010000001">
    <property type="protein sequence ID" value="MBB5061982.1"/>
    <property type="molecule type" value="Genomic_DNA"/>
</dbReference>
<dbReference type="SUPFAM" id="SSF53187">
    <property type="entry name" value="Zn-dependent exopeptidases"/>
    <property type="match status" value="1"/>
</dbReference>
<proteinExistence type="predicted"/>
<reference evidence="5 6" key="1">
    <citation type="submission" date="2020-08" db="EMBL/GenBank/DDBJ databases">
        <title>Genomic Encyclopedia of Type Strains, Phase IV (KMG-V): Genome sequencing to study the core and pangenomes of soil and plant-associated prokaryotes.</title>
        <authorList>
            <person name="Whitman W."/>
        </authorList>
    </citation>
    <scope>NUCLEOTIDE SEQUENCE [LARGE SCALE GENOMIC DNA]</scope>
    <source>
        <strain evidence="5 6">X5P3</strain>
    </source>
</reference>
<protein>
    <submittedName>
        <fullName evidence="5">Acetylornithine deacetylase/succinyl-diaminopimelate desuccinylase-like protein</fullName>
    </submittedName>
</protein>
<keyword evidence="2" id="KW-0479">Metal-binding</keyword>
<evidence type="ECO:0000256" key="2">
    <source>
        <dbReference type="ARBA" id="ARBA00022723"/>
    </source>
</evidence>
<dbReference type="RefSeq" id="WP_184252502.1">
    <property type="nucleotide sequence ID" value="NZ_JACHIO010000001.1"/>
</dbReference>
<dbReference type="PANTHER" id="PTHR43270:SF12">
    <property type="entry name" value="SUCCINYL-DIAMINOPIMELATE DESUCCINYLASE"/>
    <property type="match status" value="1"/>
</dbReference>
<comment type="caution">
    <text evidence="5">The sequence shown here is derived from an EMBL/GenBank/DDBJ whole genome shotgun (WGS) entry which is preliminary data.</text>
</comment>
<dbReference type="GO" id="GO:0008233">
    <property type="term" value="F:peptidase activity"/>
    <property type="evidence" value="ECO:0007669"/>
    <property type="project" value="UniProtKB-KW"/>
</dbReference>
<accession>A0A7W8E7Q7</accession>
<feature type="domain" description="Peptidase M20 dimerisation" evidence="4">
    <location>
        <begin position="199"/>
        <end position="359"/>
    </location>
</feature>
<dbReference type="Gene3D" id="3.40.630.10">
    <property type="entry name" value="Zn peptidases"/>
    <property type="match status" value="1"/>
</dbReference>
<dbReference type="InterPro" id="IPR002933">
    <property type="entry name" value="Peptidase_M20"/>
</dbReference>
<evidence type="ECO:0000256" key="3">
    <source>
        <dbReference type="ARBA" id="ARBA00022801"/>
    </source>
</evidence>
<dbReference type="InterPro" id="IPR036264">
    <property type="entry name" value="Bact_exopeptidase_dim_dom"/>
</dbReference>
<dbReference type="NCBIfam" id="NF006053">
    <property type="entry name" value="PRK08201.1"/>
    <property type="match status" value="1"/>
</dbReference>
<sequence>MSGKAVEFAKDNGARFVEELKALLRIPSISTTPERAGDVRKAAEFVAEGLRAAGMENVRLIETTTATHQGHPLVYADWLHSPGKPTVLCYGHYDVQPPDPLDEWKSPPFEPEERDGNIYARGAVDDKGQMWMHVKALESLLKAEGKLPVNIKVIVEGEEEVGGEGIAAFVREHGDVLKADAALVSDTEMFAPELPTLCVGLRGMIYTELEVRGAATDLHSGMYGGAAPNPFVALAQIIAKLKDETGHIAIPGFYDGIEAPTADELKAWKSLPFDEEHYRKTEVGSTELTGEPDFSVLERTWSRPTMDVHGMPGGFTGAGAKTVIPAKALAKISFRLVPGMTPEATFEKYRKFVEGIVPKGTQVTVRMIHSGEPIVVSTDNDYIRAAKEAMGEVFGKETVFVRGGGSIPIVGDFVRELGIPTVMMGFGLPDDNLHAPNEKFHLANFHRGIESIVRFFGLVGGA</sequence>
<organism evidence="5 6">
    <name type="scientific">Granulicella mallensis</name>
    <dbReference type="NCBI Taxonomy" id="940614"/>
    <lineage>
        <taxon>Bacteria</taxon>
        <taxon>Pseudomonadati</taxon>
        <taxon>Acidobacteriota</taxon>
        <taxon>Terriglobia</taxon>
        <taxon>Terriglobales</taxon>
        <taxon>Acidobacteriaceae</taxon>
        <taxon>Granulicella</taxon>
    </lineage>
</organism>
<dbReference type="Pfam" id="PF01546">
    <property type="entry name" value="Peptidase_M20"/>
    <property type="match status" value="1"/>
</dbReference>
<dbReference type="GO" id="GO:0006508">
    <property type="term" value="P:proteolysis"/>
    <property type="evidence" value="ECO:0007669"/>
    <property type="project" value="UniProtKB-KW"/>
</dbReference>
<evidence type="ECO:0000256" key="1">
    <source>
        <dbReference type="ARBA" id="ARBA00022670"/>
    </source>
</evidence>
<name>A0A7W8E7Q7_9BACT</name>
<keyword evidence="3" id="KW-0378">Hydrolase</keyword>
<dbReference type="PANTHER" id="PTHR43270">
    <property type="entry name" value="BETA-ALA-HIS DIPEPTIDASE"/>
    <property type="match status" value="1"/>
</dbReference>
<keyword evidence="1" id="KW-0645">Protease</keyword>
<gene>
    <name evidence="5" type="ORF">HDF15_000307</name>
</gene>
<dbReference type="InterPro" id="IPR011650">
    <property type="entry name" value="Peptidase_M20_dimer"/>
</dbReference>
<evidence type="ECO:0000313" key="6">
    <source>
        <dbReference type="Proteomes" id="UP000584867"/>
    </source>
</evidence>